<evidence type="ECO:0000313" key="5">
    <source>
        <dbReference type="Proteomes" id="UP001595900"/>
    </source>
</evidence>
<evidence type="ECO:0000259" key="3">
    <source>
        <dbReference type="PROSITE" id="PS51186"/>
    </source>
</evidence>
<reference evidence="5" key="1">
    <citation type="journal article" date="2019" name="Int. J. Syst. Evol. Microbiol.">
        <title>The Global Catalogue of Microorganisms (GCM) 10K type strain sequencing project: providing services to taxonomists for standard genome sequencing and annotation.</title>
        <authorList>
            <consortium name="The Broad Institute Genomics Platform"/>
            <consortium name="The Broad Institute Genome Sequencing Center for Infectious Disease"/>
            <person name="Wu L."/>
            <person name="Ma J."/>
        </authorList>
    </citation>
    <scope>NUCLEOTIDE SEQUENCE [LARGE SCALE GENOMIC DNA]</scope>
    <source>
        <strain evidence="5">CGMCC 1.10363</strain>
    </source>
</reference>
<dbReference type="SUPFAM" id="SSF55729">
    <property type="entry name" value="Acyl-CoA N-acyltransferases (Nat)"/>
    <property type="match status" value="1"/>
</dbReference>
<dbReference type="Proteomes" id="UP001595900">
    <property type="component" value="Unassembled WGS sequence"/>
</dbReference>
<feature type="domain" description="N-acetyltransferase" evidence="3">
    <location>
        <begin position="5"/>
        <end position="160"/>
    </location>
</feature>
<dbReference type="EMBL" id="JBHSCN010000001">
    <property type="protein sequence ID" value="MFC4241815.1"/>
    <property type="molecule type" value="Genomic_DNA"/>
</dbReference>
<dbReference type="InterPro" id="IPR050832">
    <property type="entry name" value="Bact_Acetyltransf"/>
</dbReference>
<keyword evidence="1 4" id="KW-0808">Transferase</keyword>
<dbReference type="PANTHER" id="PTHR43877:SF2">
    <property type="entry name" value="AMINOALKYLPHOSPHONATE N-ACETYLTRANSFERASE-RELATED"/>
    <property type="match status" value="1"/>
</dbReference>
<name>A0ABV8Q0C3_9MICO</name>
<dbReference type="RefSeq" id="WP_390226562.1">
    <property type="nucleotide sequence ID" value="NZ_JBHSCN010000001.1"/>
</dbReference>
<keyword evidence="5" id="KW-1185">Reference proteome</keyword>
<organism evidence="4 5">
    <name type="scientific">Gryllotalpicola reticulitermitis</name>
    <dbReference type="NCBI Taxonomy" id="1184153"/>
    <lineage>
        <taxon>Bacteria</taxon>
        <taxon>Bacillati</taxon>
        <taxon>Actinomycetota</taxon>
        <taxon>Actinomycetes</taxon>
        <taxon>Micrococcales</taxon>
        <taxon>Microbacteriaceae</taxon>
        <taxon>Gryllotalpicola</taxon>
    </lineage>
</organism>
<dbReference type="Pfam" id="PF00583">
    <property type="entry name" value="Acetyltransf_1"/>
    <property type="match status" value="1"/>
</dbReference>
<dbReference type="GO" id="GO:0016746">
    <property type="term" value="F:acyltransferase activity"/>
    <property type="evidence" value="ECO:0007669"/>
    <property type="project" value="UniProtKB-KW"/>
</dbReference>
<gene>
    <name evidence="4" type="ORF">ACFOYW_00395</name>
</gene>
<accession>A0ABV8Q0C3</accession>
<dbReference type="Gene3D" id="3.40.630.30">
    <property type="match status" value="1"/>
</dbReference>
<keyword evidence="2 4" id="KW-0012">Acyltransferase</keyword>
<evidence type="ECO:0000256" key="2">
    <source>
        <dbReference type="ARBA" id="ARBA00023315"/>
    </source>
</evidence>
<dbReference type="PANTHER" id="PTHR43877">
    <property type="entry name" value="AMINOALKYLPHOSPHONATE N-ACETYLTRANSFERASE-RELATED-RELATED"/>
    <property type="match status" value="1"/>
</dbReference>
<protein>
    <submittedName>
        <fullName evidence="4">GNAT family N-acetyltransferase</fullName>
        <ecNumber evidence="4">2.3.-.-</ecNumber>
    </submittedName>
</protein>
<dbReference type="CDD" id="cd04301">
    <property type="entry name" value="NAT_SF"/>
    <property type="match status" value="1"/>
</dbReference>
<dbReference type="InterPro" id="IPR016181">
    <property type="entry name" value="Acyl_CoA_acyltransferase"/>
</dbReference>
<sequence length="160" mass="17020">MNDSFVIRPADPDEIDPCVSLSVRACAARDGEPVAGVGERAEAKFSIQVSWLVADRSGQPEGFALATKAGTGAAGDPVDAAVLGLLVVSPEVQGVGLGRQLLRAIEASLSSLGYHRAVLHVLADNAAAVRLYESEGWRRHGEPFEHSLLHRPSQSYVFDF</sequence>
<evidence type="ECO:0000313" key="4">
    <source>
        <dbReference type="EMBL" id="MFC4241815.1"/>
    </source>
</evidence>
<dbReference type="InterPro" id="IPR000182">
    <property type="entry name" value="GNAT_dom"/>
</dbReference>
<comment type="caution">
    <text evidence="4">The sequence shown here is derived from an EMBL/GenBank/DDBJ whole genome shotgun (WGS) entry which is preliminary data.</text>
</comment>
<proteinExistence type="predicted"/>
<evidence type="ECO:0000256" key="1">
    <source>
        <dbReference type="ARBA" id="ARBA00022679"/>
    </source>
</evidence>
<dbReference type="EC" id="2.3.-.-" evidence="4"/>
<dbReference type="PROSITE" id="PS51186">
    <property type="entry name" value="GNAT"/>
    <property type="match status" value="1"/>
</dbReference>